<dbReference type="InterPro" id="IPR056955">
    <property type="entry name" value="ORC-CDC6-like"/>
</dbReference>
<proteinExistence type="predicted"/>
<keyword evidence="2" id="KW-1185">Reference proteome</keyword>
<evidence type="ECO:0000313" key="2">
    <source>
        <dbReference type="Proteomes" id="UP000249299"/>
    </source>
</evidence>
<accession>A0A327JS95</accession>
<gene>
    <name evidence="1" type="ORF">CH339_14725</name>
</gene>
<evidence type="ECO:0000313" key="1">
    <source>
        <dbReference type="EMBL" id="RAI26238.1"/>
    </source>
</evidence>
<dbReference type="AlphaFoldDB" id="A0A327JS95"/>
<reference evidence="1 2" key="1">
    <citation type="submission" date="2017-07" db="EMBL/GenBank/DDBJ databases">
        <title>Draft Genome Sequences of Select Purple Nonsulfur Bacteria.</title>
        <authorList>
            <person name="Lasarre B."/>
            <person name="Mckinlay J.B."/>
        </authorList>
    </citation>
    <scope>NUCLEOTIDE SEQUENCE [LARGE SCALE GENOMIC DNA]</scope>
    <source>
        <strain evidence="1 2">DSM 11290</strain>
    </source>
</reference>
<dbReference type="RefSeq" id="WP_111435135.1">
    <property type="nucleotide sequence ID" value="NZ_JACIGG010000006.1"/>
</dbReference>
<protein>
    <submittedName>
        <fullName evidence="1">Uncharacterized protein</fullName>
    </submittedName>
</protein>
<name>A0A327JS95_9HYPH</name>
<dbReference type="Pfam" id="PF24389">
    <property type="entry name" value="ORC-CDC6-like"/>
    <property type="match status" value="1"/>
</dbReference>
<comment type="caution">
    <text evidence="1">The sequence shown here is derived from an EMBL/GenBank/DDBJ whole genome shotgun (WGS) entry which is preliminary data.</text>
</comment>
<dbReference type="Proteomes" id="UP000249299">
    <property type="component" value="Unassembled WGS sequence"/>
</dbReference>
<sequence>MAYRSNPFLERMSERTTSDQDFAHLFSPKILEKLHEDCFAGAVHVFRSPPGGGKSTIMRAFTPSALRAFWNAGPSQVETSRFLVGRGVISEAEGPLMLGVMLSCSSGFADLPPGASAAGDGVFRALLDCRIVMRALRSLEEFLSHLAADPLSDVRLDYVEEVHGSQSIPRLSSPHEMLRWAREKERLVYEYLDISAPKTPDNSPPAHTRFEAVLWLQSVRFLHRDREVATVRLLMIDDVQALRRGQRSQLLDELVQLRPQIPIWLASRSIAFGDRFLSQGVRTGRDIREYPLEEIWGGGSNKQQFISFAHNVLDRRFQMQSVVPGQSFSQFLQEILFSQEIEELFQAAKRRFNEVTDEQSKTLRYSEWIGEAKDRRAGLEAIVALYATRILIARDKASRQLSFDMSPLSSYELEDRENASIRSAAEIFAHKEIDLPYYYGFERVCAMATNNVEELLSLAAALYEGMKAKQVLRRKTHPELLPVEQQKRLKDIATSKRSFITRSHKEGSKAQRLLDSIGYFCRDRTFQINAPYAPGVTGVRLPASELSKFEQLNTRSDATSERLKRVLFECVAENLLVMRESSPSTNREGGYVFYLNRTMCAYYDLPLQYGGWQEATVQRLSSWMERGYQPVGRLELG</sequence>
<dbReference type="OrthoDB" id="1489695at2"/>
<organism evidence="1 2">
    <name type="scientific">Rhodobium orientis</name>
    <dbReference type="NCBI Taxonomy" id="34017"/>
    <lineage>
        <taxon>Bacteria</taxon>
        <taxon>Pseudomonadati</taxon>
        <taxon>Pseudomonadota</taxon>
        <taxon>Alphaproteobacteria</taxon>
        <taxon>Hyphomicrobiales</taxon>
        <taxon>Rhodobiaceae</taxon>
        <taxon>Rhodobium</taxon>
    </lineage>
</organism>
<dbReference type="EMBL" id="NPEV01000033">
    <property type="protein sequence ID" value="RAI26238.1"/>
    <property type="molecule type" value="Genomic_DNA"/>
</dbReference>